<accession>A0A2P8D3T3</accession>
<dbReference type="EMBL" id="PYGE01000033">
    <property type="protein sequence ID" value="PSK91880.1"/>
    <property type="molecule type" value="Genomic_DNA"/>
</dbReference>
<dbReference type="OrthoDB" id="5187212at2"/>
<dbReference type="Pfam" id="PF26450">
    <property type="entry name" value="DUF8129"/>
    <property type="match status" value="1"/>
</dbReference>
<name>A0A2P8D3T3_9ACTN</name>
<organism evidence="3 4">
    <name type="scientific">Haloactinopolyspora alba</name>
    <dbReference type="NCBI Taxonomy" id="648780"/>
    <lineage>
        <taxon>Bacteria</taxon>
        <taxon>Bacillati</taxon>
        <taxon>Actinomycetota</taxon>
        <taxon>Actinomycetes</taxon>
        <taxon>Jiangellales</taxon>
        <taxon>Jiangellaceae</taxon>
        <taxon>Haloactinopolyspora</taxon>
    </lineage>
</organism>
<sequence length="122" mass="12957">MAHEHEPGGVPSRSELPLPDYDHLAVGPLHQRIRTLDEEGVTRLLAYEHAHADRLPVVEVLEQRIAELQAGAEPTGGSPEGTQPENAQAPHGGSPVSPGTQAPPADPPPPHGDPTNIRKAHK</sequence>
<proteinExistence type="predicted"/>
<feature type="domain" description="DUF8129" evidence="2">
    <location>
        <begin position="18"/>
        <end position="69"/>
    </location>
</feature>
<protein>
    <recommendedName>
        <fullName evidence="2">DUF8129 domain-containing protein</fullName>
    </recommendedName>
</protein>
<evidence type="ECO:0000259" key="2">
    <source>
        <dbReference type="Pfam" id="PF26450"/>
    </source>
</evidence>
<keyword evidence="4" id="KW-1185">Reference proteome</keyword>
<evidence type="ECO:0000313" key="4">
    <source>
        <dbReference type="Proteomes" id="UP000243528"/>
    </source>
</evidence>
<dbReference type="Proteomes" id="UP000243528">
    <property type="component" value="Unassembled WGS sequence"/>
</dbReference>
<dbReference type="RefSeq" id="WP_106540016.1">
    <property type="nucleotide sequence ID" value="NZ_PYGE01000033.1"/>
</dbReference>
<evidence type="ECO:0000313" key="3">
    <source>
        <dbReference type="EMBL" id="PSK91880.1"/>
    </source>
</evidence>
<reference evidence="3 4" key="1">
    <citation type="submission" date="2018-03" db="EMBL/GenBank/DDBJ databases">
        <title>Genomic Encyclopedia of Archaeal and Bacterial Type Strains, Phase II (KMG-II): from individual species to whole genera.</title>
        <authorList>
            <person name="Goeker M."/>
        </authorList>
    </citation>
    <scope>NUCLEOTIDE SEQUENCE [LARGE SCALE GENOMIC DNA]</scope>
    <source>
        <strain evidence="3 4">DSM 45211</strain>
    </source>
</reference>
<feature type="region of interest" description="Disordered" evidence="1">
    <location>
        <begin position="1"/>
        <end position="22"/>
    </location>
</feature>
<gene>
    <name evidence="3" type="ORF">CLV30_13313</name>
</gene>
<evidence type="ECO:0000256" key="1">
    <source>
        <dbReference type="SAM" id="MobiDB-lite"/>
    </source>
</evidence>
<comment type="caution">
    <text evidence="3">The sequence shown here is derived from an EMBL/GenBank/DDBJ whole genome shotgun (WGS) entry which is preliminary data.</text>
</comment>
<feature type="region of interest" description="Disordered" evidence="1">
    <location>
        <begin position="68"/>
        <end position="122"/>
    </location>
</feature>
<dbReference type="InterPro" id="IPR058442">
    <property type="entry name" value="DUF8129"/>
</dbReference>
<dbReference type="AlphaFoldDB" id="A0A2P8D3T3"/>